<keyword evidence="3" id="KW-1185">Reference proteome</keyword>
<protein>
    <submittedName>
        <fullName evidence="2">PTS system, galactitol-specific IIA component</fullName>
    </submittedName>
</protein>
<reference evidence="2 3" key="1">
    <citation type="submission" date="2017-02" db="EMBL/GenBank/DDBJ databases">
        <authorList>
            <person name="Peterson S.W."/>
        </authorList>
    </citation>
    <scope>NUCLEOTIDE SEQUENCE [LARGE SCALE GENOMIC DNA]</scope>
    <source>
        <strain evidence="2 3">ATCC BAA-1030</strain>
    </source>
</reference>
<dbReference type="InterPro" id="IPR051541">
    <property type="entry name" value="PTS_SugarTrans_NitroReg"/>
</dbReference>
<dbReference type="Proteomes" id="UP000190328">
    <property type="component" value="Unassembled WGS sequence"/>
</dbReference>
<dbReference type="STRING" id="263852.SAMN02745116_00124"/>
<proteinExistence type="predicted"/>
<name>A0A1T4K734_9ENTE</name>
<evidence type="ECO:0000259" key="1">
    <source>
        <dbReference type="PROSITE" id="PS51094"/>
    </source>
</evidence>
<dbReference type="OrthoDB" id="370976at2"/>
<dbReference type="InterPro" id="IPR016152">
    <property type="entry name" value="PTrfase/Anion_transptr"/>
</dbReference>
<dbReference type="AlphaFoldDB" id="A0A1T4K734"/>
<feature type="domain" description="PTS EIIA type-2" evidence="1">
    <location>
        <begin position="1"/>
        <end position="147"/>
    </location>
</feature>
<dbReference type="Gene3D" id="3.40.930.10">
    <property type="entry name" value="Mannitol-specific EII, Chain A"/>
    <property type="match status" value="1"/>
</dbReference>
<sequence length="163" mass="18520">MIPRDFIFHQVNVQNRNEFFEHFSNLLEKKGFVKTGFASALKIREYDYPTGLPVPHGVAIPHTDGNFVQKDAIIVATFEHPILFHEMGGDEEDTVEVRVAFLLAVRDGKKHLEVLQKLILAVQNTAFIEEMLAADNQIELANIVEKEIGHYDETVSAKMEESK</sequence>
<dbReference type="PROSITE" id="PS51094">
    <property type="entry name" value="PTS_EIIA_TYPE_2"/>
    <property type="match status" value="1"/>
</dbReference>
<dbReference type="InterPro" id="IPR002178">
    <property type="entry name" value="PTS_EIIA_type-2_dom"/>
</dbReference>
<evidence type="ECO:0000313" key="3">
    <source>
        <dbReference type="Proteomes" id="UP000190328"/>
    </source>
</evidence>
<dbReference type="SUPFAM" id="SSF55804">
    <property type="entry name" value="Phoshotransferase/anion transport protein"/>
    <property type="match status" value="1"/>
</dbReference>
<dbReference type="CDD" id="cd00211">
    <property type="entry name" value="PTS_IIA_fru"/>
    <property type="match status" value="1"/>
</dbReference>
<dbReference type="PANTHER" id="PTHR47738">
    <property type="entry name" value="PTS SYSTEM FRUCTOSE-LIKE EIIA COMPONENT-RELATED"/>
    <property type="match status" value="1"/>
</dbReference>
<organism evidence="2 3">
    <name type="scientific">Pilibacter termitis</name>
    <dbReference type="NCBI Taxonomy" id="263852"/>
    <lineage>
        <taxon>Bacteria</taxon>
        <taxon>Bacillati</taxon>
        <taxon>Bacillota</taxon>
        <taxon>Bacilli</taxon>
        <taxon>Lactobacillales</taxon>
        <taxon>Enterococcaceae</taxon>
        <taxon>Pilibacter</taxon>
    </lineage>
</organism>
<dbReference type="PANTHER" id="PTHR47738:SF3">
    <property type="entry name" value="PHOSPHOTRANSFERASE SYSTEM MANNITOL_FRUCTOSE-SPECIFIC IIA DOMAIN CONTAINING PROTEIN"/>
    <property type="match status" value="1"/>
</dbReference>
<gene>
    <name evidence="2" type="ORF">SAMN02745116_00124</name>
</gene>
<dbReference type="EMBL" id="FUXI01000001">
    <property type="protein sequence ID" value="SJZ38234.1"/>
    <property type="molecule type" value="Genomic_DNA"/>
</dbReference>
<dbReference type="Pfam" id="PF00359">
    <property type="entry name" value="PTS_EIIA_2"/>
    <property type="match status" value="1"/>
</dbReference>
<accession>A0A1T4K734</accession>
<dbReference type="RefSeq" id="WP_078806093.1">
    <property type="nucleotide sequence ID" value="NZ_FUXI01000001.1"/>
</dbReference>
<evidence type="ECO:0000313" key="2">
    <source>
        <dbReference type="EMBL" id="SJZ38234.1"/>
    </source>
</evidence>